<proteinExistence type="predicted"/>
<protein>
    <submittedName>
        <fullName evidence="2">Uncharacterized protein</fullName>
    </submittedName>
</protein>
<accession>A0A0F9TAW2</accession>
<evidence type="ECO:0000313" key="2">
    <source>
        <dbReference type="EMBL" id="KKN76289.1"/>
    </source>
</evidence>
<comment type="caution">
    <text evidence="2">The sequence shown here is derived from an EMBL/GenBank/DDBJ whole genome shotgun (WGS) entry which is preliminary data.</text>
</comment>
<dbReference type="EMBL" id="LAZR01000297">
    <property type="protein sequence ID" value="KKN76289.1"/>
    <property type="molecule type" value="Genomic_DNA"/>
</dbReference>
<reference evidence="2" key="1">
    <citation type="journal article" date="2015" name="Nature">
        <title>Complex archaea that bridge the gap between prokaryotes and eukaryotes.</title>
        <authorList>
            <person name="Spang A."/>
            <person name="Saw J.H."/>
            <person name="Jorgensen S.L."/>
            <person name="Zaremba-Niedzwiedzka K."/>
            <person name="Martijn J."/>
            <person name="Lind A.E."/>
            <person name="van Eijk R."/>
            <person name="Schleper C."/>
            <person name="Guy L."/>
            <person name="Ettema T.J."/>
        </authorList>
    </citation>
    <scope>NUCLEOTIDE SEQUENCE</scope>
</reference>
<sequence length="358" mass="39334">MGKYFIDHIYWALENGYLNLATGVPDPMDGSDVHQGFNVCHGDIEVPKPAKETQVETSSDSLNPDPALSYTKDEAPGSGSFPGGDGMTYRDIFLMAAAFPHKETSGTWGGGVGTYGKILGNFSAEDDRSSIMIQAGITDGSTPINRCYNGILPTGYQLGFKKGGVLKESVELSIATYIANTQAFVTNANFDDGRWSLWALKGATPKLYHATDCKLYWDESHAAELAGLAIEDCQLKVGLPHDVEADSSQLYHEHEWSKKRTFGATVTGIMTGDTEFLEAEKLFAAKTKKDLRLSWDQTVNELKWLQVDDAWVESYGAEKIPHKENARRLELKFIGVAANFEGNYNNLPDPTSRLDLSP</sequence>
<organism evidence="2">
    <name type="scientific">marine sediment metagenome</name>
    <dbReference type="NCBI Taxonomy" id="412755"/>
    <lineage>
        <taxon>unclassified sequences</taxon>
        <taxon>metagenomes</taxon>
        <taxon>ecological metagenomes</taxon>
    </lineage>
</organism>
<evidence type="ECO:0000256" key="1">
    <source>
        <dbReference type="SAM" id="MobiDB-lite"/>
    </source>
</evidence>
<feature type="region of interest" description="Disordered" evidence="1">
    <location>
        <begin position="50"/>
        <end position="83"/>
    </location>
</feature>
<dbReference type="AlphaFoldDB" id="A0A0F9TAW2"/>
<name>A0A0F9TAW2_9ZZZZ</name>
<gene>
    <name evidence="2" type="ORF">LCGC14_0371410</name>
</gene>